<gene>
    <name evidence="1" type="ORF">NCTC13071_02231</name>
</gene>
<proteinExistence type="predicted"/>
<protein>
    <submittedName>
        <fullName evidence="1">Uncharacterized protein</fullName>
    </submittedName>
</protein>
<name>A0A3S4TG30_9BACT</name>
<reference evidence="1 2" key="1">
    <citation type="submission" date="2018-12" db="EMBL/GenBank/DDBJ databases">
        <authorList>
            <consortium name="Pathogen Informatics"/>
        </authorList>
    </citation>
    <scope>NUCLEOTIDE SEQUENCE [LARGE SCALE GENOMIC DNA]</scope>
    <source>
        <strain evidence="1 2">NCTC13071</strain>
    </source>
</reference>
<dbReference type="Proteomes" id="UP000274578">
    <property type="component" value="Chromosome 1"/>
</dbReference>
<dbReference type="KEGG" id="poc:NCTC13071_02231"/>
<evidence type="ECO:0000313" key="1">
    <source>
        <dbReference type="EMBL" id="VEH16208.1"/>
    </source>
</evidence>
<evidence type="ECO:0000313" key="2">
    <source>
        <dbReference type="Proteomes" id="UP000274578"/>
    </source>
</evidence>
<sequence length="91" mass="10832">MYWVYITEESEAGMTIGFSAEMDKMLLILSTCGKRLFYLRSFPVPFDALAYKHLLEDLSLKTIRRFIRAHQTETKQYRDRLLANYDEKQTI</sequence>
<dbReference type="EMBL" id="LR134384">
    <property type="protein sequence ID" value="VEH16208.1"/>
    <property type="molecule type" value="Genomic_DNA"/>
</dbReference>
<organism evidence="1 2">
    <name type="scientific">Segatella oris</name>
    <dbReference type="NCBI Taxonomy" id="28135"/>
    <lineage>
        <taxon>Bacteria</taxon>
        <taxon>Pseudomonadati</taxon>
        <taxon>Bacteroidota</taxon>
        <taxon>Bacteroidia</taxon>
        <taxon>Bacteroidales</taxon>
        <taxon>Prevotellaceae</taxon>
        <taxon>Segatella</taxon>
    </lineage>
</organism>
<accession>A0A3S4TG30</accession>
<dbReference type="AlphaFoldDB" id="A0A3S4TG30"/>